<keyword evidence="4" id="KW-1185">Reference proteome</keyword>
<evidence type="ECO:0000313" key="4">
    <source>
        <dbReference type="Proteomes" id="UP000284706"/>
    </source>
</evidence>
<feature type="compositionally biased region" description="Basic residues" evidence="1">
    <location>
        <begin position="576"/>
        <end position="595"/>
    </location>
</feature>
<dbReference type="SMART" id="SM00355">
    <property type="entry name" value="ZnF_C2H2"/>
    <property type="match status" value="3"/>
</dbReference>
<dbReference type="AlphaFoldDB" id="A0A409Y185"/>
<dbReference type="PROSITE" id="PS00028">
    <property type="entry name" value="ZINC_FINGER_C2H2_1"/>
    <property type="match status" value="1"/>
</dbReference>
<protein>
    <recommendedName>
        <fullName evidence="2">C2H2-type domain-containing protein</fullName>
    </recommendedName>
</protein>
<feature type="region of interest" description="Disordered" evidence="1">
    <location>
        <begin position="562"/>
        <end position="595"/>
    </location>
</feature>
<feature type="region of interest" description="Disordered" evidence="1">
    <location>
        <begin position="485"/>
        <end position="511"/>
    </location>
</feature>
<name>A0A409Y185_9AGAR</name>
<sequence>MNYPTYNMYPDNAFGGSMSRNIGLSGHDDISRSWGTNFPHSSLPQPTRPSAVTRANEGRAYNAGGIDNGTSFNIPTDIGFGHHQHEVALIGISHVDVPIARSSRPSMVGVYQRVLADAPFQPTNSNGWSRPPSLSTQAAIYPKVLRQEPPHPENDPQLQALRTSFMANRGSIHQPPIELPTLIHTDAHQIPFFNVAGGSANIAGPPTGSHASKPSPKGMTVSRDPSIMLPFGPSAGLKRRSQGYYQLGGGPISTQAFDRDLVYSGAGPSSYPDQFQQNLYQYTPLLPHVQHLALNHADMNNGFGAAYPQGNIGSSYHHGGVGWPPYLHNSGAQMSDPSPPMGEGQQEWMHDPFHGQVLDETLPYQHWSSIPAMSSSDCVPDEGIGGTYTEDNVESLWQSPLSSTPINYSPLSHSPTQFPQQLPDLQRTAVDTVAAAAPTMTATVEPQIDASPSTPPSALGRRRIVIQCLYDGCNRTFDNRTSFEDHLRGEKPEGHKISSSHSKGPVKSKEGDQRIPCLWGACPMKPKKSSFFRHVASHFKMKFPCFIDGCASGYKRRDALSDHLKDEHGVPLPPLPRRKTMPQKKKKKQKGPASR</sequence>
<proteinExistence type="predicted"/>
<feature type="domain" description="C2H2-type" evidence="2">
    <location>
        <begin position="545"/>
        <end position="568"/>
    </location>
</feature>
<comment type="caution">
    <text evidence="3">The sequence shown here is derived from an EMBL/GenBank/DDBJ whole genome shotgun (WGS) entry which is preliminary data.</text>
</comment>
<evidence type="ECO:0000256" key="1">
    <source>
        <dbReference type="SAM" id="MobiDB-lite"/>
    </source>
</evidence>
<reference evidence="3 4" key="1">
    <citation type="journal article" date="2018" name="Evol. Lett.">
        <title>Horizontal gene cluster transfer increased hallucinogenic mushroom diversity.</title>
        <authorList>
            <person name="Reynolds H.T."/>
            <person name="Vijayakumar V."/>
            <person name="Gluck-Thaler E."/>
            <person name="Korotkin H.B."/>
            <person name="Matheny P.B."/>
            <person name="Slot J.C."/>
        </authorList>
    </citation>
    <scope>NUCLEOTIDE SEQUENCE [LARGE SCALE GENOMIC DNA]</scope>
    <source>
        <strain evidence="3 4">SRW20</strain>
    </source>
</reference>
<accession>A0A409Y185</accession>
<organism evidence="3 4">
    <name type="scientific">Gymnopilus dilepis</name>
    <dbReference type="NCBI Taxonomy" id="231916"/>
    <lineage>
        <taxon>Eukaryota</taxon>
        <taxon>Fungi</taxon>
        <taxon>Dikarya</taxon>
        <taxon>Basidiomycota</taxon>
        <taxon>Agaricomycotina</taxon>
        <taxon>Agaricomycetes</taxon>
        <taxon>Agaricomycetidae</taxon>
        <taxon>Agaricales</taxon>
        <taxon>Agaricineae</taxon>
        <taxon>Hymenogastraceae</taxon>
        <taxon>Gymnopilus</taxon>
    </lineage>
</organism>
<dbReference type="Proteomes" id="UP000284706">
    <property type="component" value="Unassembled WGS sequence"/>
</dbReference>
<dbReference type="EMBL" id="NHYE01001333">
    <property type="protein sequence ID" value="PPQ96741.1"/>
    <property type="molecule type" value="Genomic_DNA"/>
</dbReference>
<dbReference type="InParanoid" id="A0A409Y185"/>
<evidence type="ECO:0000259" key="2">
    <source>
        <dbReference type="PROSITE" id="PS00028"/>
    </source>
</evidence>
<dbReference type="InterPro" id="IPR013087">
    <property type="entry name" value="Znf_C2H2_type"/>
</dbReference>
<gene>
    <name evidence="3" type="ORF">CVT26_010224</name>
</gene>
<evidence type="ECO:0000313" key="3">
    <source>
        <dbReference type="EMBL" id="PPQ96741.1"/>
    </source>
</evidence>
<feature type="compositionally biased region" description="Basic and acidic residues" evidence="1">
    <location>
        <begin position="485"/>
        <end position="496"/>
    </location>
</feature>